<dbReference type="AlphaFoldDB" id="A0A542XC01"/>
<organism evidence="2 3">
    <name type="scientific">Barrientosiimonas humi</name>
    <dbReference type="NCBI Taxonomy" id="999931"/>
    <lineage>
        <taxon>Bacteria</taxon>
        <taxon>Bacillati</taxon>
        <taxon>Actinomycetota</taxon>
        <taxon>Actinomycetes</taxon>
        <taxon>Micrococcales</taxon>
        <taxon>Dermacoccaceae</taxon>
        <taxon>Barrientosiimonas</taxon>
    </lineage>
</organism>
<dbReference type="EMBL" id="VFOK01000001">
    <property type="protein sequence ID" value="TQL33314.1"/>
    <property type="molecule type" value="Genomic_DNA"/>
</dbReference>
<sequence>MLRSRRVVGALVGALAALLALGPGLAPGYLLFYDMVFVPDLALSERTLGTDGSVPRAVPNDVVVALLSLALPGWLVQKLLLVLVLVGVGAGVAGLVRTRLAAAVAALVACWNPYLVERLAIGHWGFLLGYAVLPWVATSAAAARDGTGRDRLRLGGVLLLATLTGSTGSVLALLLALVVLAVPGGGASLRARLPVAAWAGVCWLLLNAVWWLPFMTITGSFEPDPGGVAAFRSRADTPYGVVGSLLTGGGIWNQGVWLPDRQSAVLAGVALVLVVACVAVWCASRGWRAGPAQLGVAVTGAVGLAVAALSAVGGGALVESIVLNLPGGGLLRDSQKFVALWMVFVALAAGVSAERLRALVLARGGGRAVALALGGAVGVVSLLTLPSLAWGATGRWTAVDYPADHRAVAAQLEQAPPGAVAVFPWTLYRRYAWNDQRVVLDPWQRLLSRQVVVNDDLPLSDRVVRGEDPTADAIGAALRRGGDTAPVLREHGIRYALVLADQPPGPGVPRLPDARVIASTPDLRLYDLGPVDPARAEPSTTHPPGWISYAIAGSGVICLLLGGTSLLRWRSQRKTDADHSPAR</sequence>
<accession>A0A542XC01</accession>
<evidence type="ECO:0008006" key="4">
    <source>
        <dbReference type="Google" id="ProtNLM"/>
    </source>
</evidence>
<feature type="transmembrane region" description="Helical" evidence="1">
    <location>
        <begin position="546"/>
        <end position="567"/>
    </location>
</feature>
<keyword evidence="1" id="KW-0472">Membrane</keyword>
<dbReference type="OrthoDB" id="3463898at2"/>
<keyword evidence="3" id="KW-1185">Reference proteome</keyword>
<evidence type="ECO:0000313" key="3">
    <source>
        <dbReference type="Proteomes" id="UP000318336"/>
    </source>
</evidence>
<protein>
    <recommendedName>
        <fullName evidence="4">Membrane protein YfhO</fullName>
    </recommendedName>
</protein>
<evidence type="ECO:0000256" key="1">
    <source>
        <dbReference type="SAM" id="Phobius"/>
    </source>
</evidence>
<keyword evidence="1" id="KW-1133">Transmembrane helix</keyword>
<name>A0A542XC01_9MICO</name>
<feature type="transmembrane region" description="Helical" evidence="1">
    <location>
        <begin position="62"/>
        <end position="86"/>
    </location>
</feature>
<feature type="transmembrane region" description="Helical" evidence="1">
    <location>
        <begin position="121"/>
        <end position="142"/>
    </location>
</feature>
<gene>
    <name evidence="2" type="ORF">FB554_1456</name>
</gene>
<dbReference type="RefSeq" id="WP_142005342.1">
    <property type="nucleotide sequence ID" value="NZ_CAJTBP010000001.1"/>
</dbReference>
<feature type="transmembrane region" description="Helical" evidence="1">
    <location>
        <begin position="264"/>
        <end position="282"/>
    </location>
</feature>
<feature type="transmembrane region" description="Helical" evidence="1">
    <location>
        <begin position="368"/>
        <end position="392"/>
    </location>
</feature>
<comment type="caution">
    <text evidence="2">The sequence shown here is derived from an EMBL/GenBank/DDBJ whole genome shotgun (WGS) entry which is preliminary data.</text>
</comment>
<evidence type="ECO:0000313" key="2">
    <source>
        <dbReference type="EMBL" id="TQL33314.1"/>
    </source>
</evidence>
<feature type="transmembrane region" description="Helical" evidence="1">
    <location>
        <begin position="195"/>
        <end position="217"/>
    </location>
</feature>
<keyword evidence="1" id="KW-0812">Transmembrane</keyword>
<feature type="transmembrane region" description="Helical" evidence="1">
    <location>
        <begin position="338"/>
        <end position="356"/>
    </location>
</feature>
<proteinExistence type="predicted"/>
<feature type="transmembrane region" description="Helical" evidence="1">
    <location>
        <begin position="154"/>
        <end position="183"/>
    </location>
</feature>
<reference evidence="2 3" key="1">
    <citation type="submission" date="2019-06" db="EMBL/GenBank/DDBJ databases">
        <title>Sequencing the genomes of 1000 actinobacteria strains.</title>
        <authorList>
            <person name="Klenk H.-P."/>
        </authorList>
    </citation>
    <scope>NUCLEOTIDE SEQUENCE [LARGE SCALE GENOMIC DNA]</scope>
    <source>
        <strain evidence="2 3">DSM 24617</strain>
    </source>
</reference>
<feature type="transmembrane region" description="Helical" evidence="1">
    <location>
        <begin position="294"/>
        <end position="318"/>
    </location>
</feature>
<dbReference type="Proteomes" id="UP000318336">
    <property type="component" value="Unassembled WGS sequence"/>
</dbReference>